<feature type="transmembrane region" description="Helical" evidence="2">
    <location>
        <begin position="30"/>
        <end position="53"/>
    </location>
</feature>
<protein>
    <submittedName>
        <fullName evidence="3">DUF6069 family protein</fullName>
    </submittedName>
</protein>
<dbReference type="Pfam" id="PF19545">
    <property type="entry name" value="DUF6069"/>
    <property type="match status" value="1"/>
</dbReference>
<evidence type="ECO:0000256" key="2">
    <source>
        <dbReference type="SAM" id="Phobius"/>
    </source>
</evidence>
<name>A0ABU2KN82_9ACTN</name>
<dbReference type="InterPro" id="IPR045713">
    <property type="entry name" value="DUF6069"/>
</dbReference>
<feature type="transmembrane region" description="Helical" evidence="2">
    <location>
        <begin position="123"/>
        <end position="144"/>
    </location>
</feature>
<evidence type="ECO:0000256" key="1">
    <source>
        <dbReference type="SAM" id="MobiDB-lite"/>
    </source>
</evidence>
<dbReference type="Proteomes" id="UP001183226">
    <property type="component" value="Unassembled WGS sequence"/>
</dbReference>
<keyword evidence="4" id="KW-1185">Reference proteome</keyword>
<dbReference type="RefSeq" id="WP_311543148.1">
    <property type="nucleotide sequence ID" value="NZ_JAVREK010000001.1"/>
</dbReference>
<keyword evidence="2" id="KW-0812">Transmembrane</keyword>
<sequence length="150" mass="15155">MTSRTGAARAAENTTPEHTRSAGGRVLRRALAAVGAAVAALVLWAVAVPVAGIEVTAYRAGTLGPIGPVSIGASALAMGLAGWALLAVLERLMKRPGPVWTSVATAVMLLSLAGPLISTADSASMFVLLAMHLVVGVAVILVLAPTARRR</sequence>
<feature type="region of interest" description="Disordered" evidence="1">
    <location>
        <begin position="1"/>
        <end position="22"/>
    </location>
</feature>
<feature type="transmembrane region" description="Helical" evidence="2">
    <location>
        <begin position="65"/>
        <end position="87"/>
    </location>
</feature>
<organism evidence="3 4">
    <name type="scientific">Streptomonospora wellingtoniae</name>
    <dbReference type="NCBI Taxonomy" id="3075544"/>
    <lineage>
        <taxon>Bacteria</taxon>
        <taxon>Bacillati</taxon>
        <taxon>Actinomycetota</taxon>
        <taxon>Actinomycetes</taxon>
        <taxon>Streptosporangiales</taxon>
        <taxon>Nocardiopsidaceae</taxon>
        <taxon>Streptomonospora</taxon>
    </lineage>
</organism>
<accession>A0ABU2KN82</accession>
<evidence type="ECO:0000313" key="3">
    <source>
        <dbReference type="EMBL" id="MDT0300724.1"/>
    </source>
</evidence>
<keyword evidence="2" id="KW-1133">Transmembrane helix</keyword>
<proteinExistence type="predicted"/>
<dbReference type="EMBL" id="JAVREK010000001">
    <property type="protein sequence ID" value="MDT0300724.1"/>
    <property type="molecule type" value="Genomic_DNA"/>
</dbReference>
<feature type="transmembrane region" description="Helical" evidence="2">
    <location>
        <begin position="99"/>
        <end position="117"/>
    </location>
</feature>
<comment type="caution">
    <text evidence="3">The sequence shown here is derived from an EMBL/GenBank/DDBJ whole genome shotgun (WGS) entry which is preliminary data.</text>
</comment>
<keyword evidence="2" id="KW-0472">Membrane</keyword>
<reference evidence="4" key="1">
    <citation type="submission" date="2023-07" db="EMBL/GenBank/DDBJ databases">
        <title>30 novel species of actinomycetes from the DSMZ collection.</title>
        <authorList>
            <person name="Nouioui I."/>
        </authorList>
    </citation>
    <scope>NUCLEOTIDE SEQUENCE [LARGE SCALE GENOMIC DNA]</scope>
    <source>
        <strain evidence="4">DSM 45055</strain>
    </source>
</reference>
<gene>
    <name evidence="3" type="ORF">RM446_01185</name>
</gene>
<evidence type="ECO:0000313" key="4">
    <source>
        <dbReference type="Proteomes" id="UP001183226"/>
    </source>
</evidence>